<sequence length="143" mass="14386">MGSGVAAAATSSIVLLGLSGVATGLGAALVTGEPGYVVTLKLAYLAHTPAVLVVASVAALLFGLAPRAFNLVWVLPVFGYLVGTFGPILQLPHWIGDLSPLGHIPQMPLESFAAAPFVVLLLVAGAAAAGGVTAFRRRDITAT</sequence>
<evidence type="ECO:0000313" key="2">
    <source>
        <dbReference type="EMBL" id="ANS28708.1"/>
    </source>
</evidence>
<dbReference type="EMBL" id="CP009111">
    <property type="protein sequence ID" value="ANS28708.1"/>
    <property type="molecule type" value="Genomic_DNA"/>
</dbReference>
<feature type="transmembrane region" description="Helical" evidence="1">
    <location>
        <begin position="42"/>
        <end position="64"/>
    </location>
</feature>
<organism evidence="2 3">
    <name type="scientific">Rhodococcus opacus</name>
    <name type="common">Nocardia opaca</name>
    <dbReference type="NCBI Taxonomy" id="37919"/>
    <lineage>
        <taxon>Bacteria</taxon>
        <taxon>Bacillati</taxon>
        <taxon>Actinomycetota</taxon>
        <taxon>Actinomycetes</taxon>
        <taxon>Mycobacteriales</taxon>
        <taxon>Nocardiaceae</taxon>
        <taxon>Rhodococcus</taxon>
    </lineage>
</organism>
<dbReference type="AlphaFoldDB" id="A0A1B1K827"/>
<protein>
    <submittedName>
        <fullName evidence="2">ABC transporter permease</fullName>
    </submittedName>
</protein>
<evidence type="ECO:0000313" key="3">
    <source>
        <dbReference type="Proteomes" id="UP000186108"/>
    </source>
</evidence>
<evidence type="ECO:0000256" key="1">
    <source>
        <dbReference type="SAM" id="Phobius"/>
    </source>
</evidence>
<proteinExistence type="predicted"/>
<feature type="transmembrane region" description="Helical" evidence="1">
    <location>
        <begin position="112"/>
        <end position="135"/>
    </location>
</feature>
<name>A0A1B1K827_RHOOP</name>
<keyword evidence="1" id="KW-0812">Transmembrane</keyword>
<keyword evidence="1" id="KW-0472">Membrane</keyword>
<accession>A0A1B1K827</accession>
<feature type="transmembrane region" description="Helical" evidence="1">
    <location>
        <begin position="71"/>
        <end position="92"/>
    </location>
</feature>
<reference evidence="2 3" key="1">
    <citation type="submission" date="2014-07" db="EMBL/GenBank/DDBJ databases">
        <authorList>
            <person name="Zhang J.E."/>
            <person name="Yang H."/>
            <person name="Guo J."/>
            <person name="Deng Z."/>
            <person name="Luo H."/>
            <person name="Luo M."/>
            <person name="Zhao B."/>
        </authorList>
    </citation>
    <scope>NUCLEOTIDE SEQUENCE [LARGE SCALE GENOMIC DNA]</scope>
    <source>
        <strain evidence="2 3">1CP</strain>
    </source>
</reference>
<dbReference type="Proteomes" id="UP000186108">
    <property type="component" value="Chromosome"/>
</dbReference>
<keyword evidence="1" id="KW-1133">Transmembrane helix</keyword>
<gene>
    <name evidence="2" type="ORF">R1CP_20140</name>
</gene>
<dbReference type="PATRIC" id="fig|37919.13.peg.4221"/>
<dbReference type="RefSeq" id="WP_231137625.1">
    <property type="nucleotide sequence ID" value="NZ_CP009111.1"/>
</dbReference>